<feature type="compositionally biased region" description="Polar residues" evidence="1">
    <location>
        <begin position="1"/>
        <end position="10"/>
    </location>
</feature>
<gene>
    <name evidence="2" type="ORF">LTRI10_LOCUS7223</name>
</gene>
<proteinExistence type="predicted"/>
<dbReference type="AlphaFoldDB" id="A0AAV2CVA1"/>
<evidence type="ECO:0000256" key="1">
    <source>
        <dbReference type="SAM" id="MobiDB-lite"/>
    </source>
</evidence>
<evidence type="ECO:0000313" key="2">
    <source>
        <dbReference type="EMBL" id="CAL1359753.1"/>
    </source>
</evidence>
<dbReference type="EMBL" id="OZ034814">
    <property type="protein sequence ID" value="CAL1359753.1"/>
    <property type="molecule type" value="Genomic_DNA"/>
</dbReference>
<dbReference type="Proteomes" id="UP001497516">
    <property type="component" value="Chromosome 10"/>
</dbReference>
<feature type="region of interest" description="Disordered" evidence="1">
    <location>
        <begin position="1"/>
        <end position="35"/>
    </location>
</feature>
<organism evidence="2 3">
    <name type="scientific">Linum trigynum</name>
    <dbReference type="NCBI Taxonomy" id="586398"/>
    <lineage>
        <taxon>Eukaryota</taxon>
        <taxon>Viridiplantae</taxon>
        <taxon>Streptophyta</taxon>
        <taxon>Embryophyta</taxon>
        <taxon>Tracheophyta</taxon>
        <taxon>Spermatophyta</taxon>
        <taxon>Magnoliopsida</taxon>
        <taxon>eudicotyledons</taxon>
        <taxon>Gunneridae</taxon>
        <taxon>Pentapetalae</taxon>
        <taxon>rosids</taxon>
        <taxon>fabids</taxon>
        <taxon>Malpighiales</taxon>
        <taxon>Linaceae</taxon>
        <taxon>Linum</taxon>
    </lineage>
</organism>
<name>A0AAV2CVA1_9ROSI</name>
<accession>A0AAV2CVA1</accession>
<protein>
    <submittedName>
        <fullName evidence="2">Uncharacterized protein</fullName>
    </submittedName>
</protein>
<reference evidence="2 3" key="1">
    <citation type="submission" date="2024-04" db="EMBL/GenBank/DDBJ databases">
        <authorList>
            <person name="Fracassetti M."/>
        </authorList>
    </citation>
    <scope>NUCLEOTIDE SEQUENCE [LARGE SCALE GENOMIC DNA]</scope>
</reference>
<sequence>MVMSLVSTGGHSLASGPLPNFRTTPPPRRRPSLPYLKTPRAAIVESRPVRVAPATRDNGNGGLVLVSAGAAGGGGGGGGGSRAEDMQAEARAMARAVDARAEANVYAYRGAARSPLAIRLRSGGGKLSTAMLGERQPSPGNGI</sequence>
<keyword evidence="3" id="KW-1185">Reference proteome</keyword>
<evidence type="ECO:0000313" key="3">
    <source>
        <dbReference type="Proteomes" id="UP001497516"/>
    </source>
</evidence>